<dbReference type="SUPFAM" id="SSF54236">
    <property type="entry name" value="Ubiquitin-like"/>
    <property type="match status" value="1"/>
</dbReference>
<gene>
    <name evidence="3" type="ORF">AMSG_05504</name>
</gene>
<dbReference type="Pfam" id="PF11976">
    <property type="entry name" value="Rad60-SLD"/>
    <property type="match status" value="1"/>
</dbReference>
<feature type="compositionally biased region" description="Low complexity" evidence="1">
    <location>
        <begin position="1"/>
        <end position="22"/>
    </location>
</feature>
<dbReference type="GeneID" id="25564909"/>
<evidence type="ECO:0000313" key="4">
    <source>
        <dbReference type="Proteomes" id="UP000054408"/>
    </source>
</evidence>
<feature type="domain" description="Ubiquitin-like" evidence="2">
    <location>
        <begin position="380"/>
        <end position="449"/>
    </location>
</feature>
<accession>A0A0L0DDU8</accession>
<dbReference type="PANTHER" id="PTHR10562">
    <property type="entry name" value="SMALL UBIQUITIN-RELATED MODIFIER"/>
    <property type="match status" value="1"/>
</dbReference>
<evidence type="ECO:0000256" key="1">
    <source>
        <dbReference type="SAM" id="MobiDB-lite"/>
    </source>
</evidence>
<feature type="region of interest" description="Disordered" evidence="1">
    <location>
        <begin position="1"/>
        <end position="73"/>
    </location>
</feature>
<dbReference type="OrthoDB" id="442921at2759"/>
<evidence type="ECO:0000313" key="3">
    <source>
        <dbReference type="EMBL" id="KNC49488.1"/>
    </source>
</evidence>
<keyword evidence="4" id="KW-1185">Reference proteome</keyword>
<dbReference type="EMBL" id="GL349455">
    <property type="protein sequence ID" value="KNC49488.1"/>
    <property type="molecule type" value="Genomic_DNA"/>
</dbReference>
<dbReference type="Gene3D" id="3.10.20.90">
    <property type="entry name" value="Phosphatidylinositol 3-kinase Catalytic Subunit, Chain A, domain 1"/>
    <property type="match status" value="1"/>
</dbReference>
<evidence type="ECO:0000259" key="2">
    <source>
        <dbReference type="PROSITE" id="PS50053"/>
    </source>
</evidence>
<feature type="compositionally biased region" description="Low complexity" evidence="1">
    <location>
        <begin position="47"/>
        <end position="61"/>
    </location>
</feature>
<proteinExistence type="predicted"/>
<dbReference type="InterPro" id="IPR000626">
    <property type="entry name" value="Ubiquitin-like_dom"/>
</dbReference>
<dbReference type="InterPro" id="IPR022617">
    <property type="entry name" value="Rad60/SUMO-like_dom"/>
</dbReference>
<dbReference type="AlphaFoldDB" id="A0A0L0DDU8"/>
<dbReference type="RefSeq" id="XP_013757907.1">
    <property type="nucleotide sequence ID" value="XM_013902453.1"/>
</dbReference>
<name>A0A0L0DDU8_THETB</name>
<sequence>MRSSTRPSPSSRSSRSTRSSRSYARQSAGTRNARGKNLAIESESDSESGSLFSSSDSNSESGRPPPSWSRRTALSATAREALSRASNAMHELDEAVMGVGEVAMEETTADEAVRFELAQVIQPPLPSLLSAHDPNVDPLNYVRIQLLWRASETERELSRWVHIRRTAPMLAVRMEMALMVETVAYGVQIFYLGLPVDDNATPESLDIESGTIIEAYIDGPTWTWAKRALLSRKSPSTLLVALWPASAQTPPAAIEAKPVRASVLTTIGSLVNAYAAAVQVPASSLAFDCGGLFLATHWPLYLIEPAELVAALVAKGIGAGRWLKGKAPRIAVAVTNAATPRSSFVPIPLAPSLAKRVRAATATAPGPSTALNHNDDGDSITVILRMSKRKKGYRIKPSDKIGKAMALFADFVGVAGDQLRFVLDGDRLTGNELVEDLDLEDMDIIDAMP</sequence>
<dbReference type="CDD" id="cd01763">
    <property type="entry name" value="Ubl_SUMO_like"/>
    <property type="match status" value="1"/>
</dbReference>
<dbReference type="Proteomes" id="UP000054408">
    <property type="component" value="Unassembled WGS sequence"/>
</dbReference>
<organism evidence="3 4">
    <name type="scientific">Thecamonas trahens ATCC 50062</name>
    <dbReference type="NCBI Taxonomy" id="461836"/>
    <lineage>
        <taxon>Eukaryota</taxon>
        <taxon>Apusozoa</taxon>
        <taxon>Apusomonadida</taxon>
        <taxon>Apusomonadidae</taxon>
        <taxon>Thecamonas</taxon>
    </lineage>
</organism>
<dbReference type="PROSITE" id="PS50053">
    <property type="entry name" value="UBIQUITIN_2"/>
    <property type="match status" value="1"/>
</dbReference>
<protein>
    <recommendedName>
        <fullName evidence="2">Ubiquitin-like domain-containing protein</fullName>
    </recommendedName>
</protein>
<reference evidence="3 4" key="1">
    <citation type="submission" date="2010-05" db="EMBL/GenBank/DDBJ databases">
        <title>The Genome Sequence of Thecamonas trahens ATCC 50062.</title>
        <authorList>
            <consortium name="The Broad Institute Genome Sequencing Platform"/>
            <person name="Russ C."/>
            <person name="Cuomo C."/>
            <person name="Shea T."/>
            <person name="Young S.K."/>
            <person name="Zeng Q."/>
            <person name="Koehrsen M."/>
            <person name="Haas B."/>
            <person name="Borodovsky M."/>
            <person name="Guigo R."/>
            <person name="Alvarado L."/>
            <person name="Berlin A."/>
            <person name="Bochicchio J."/>
            <person name="Borenstein D."/>
            <person name="Chapman S."/>
            <person name="Chen Z."/>
            <person name="Freedman E."/>
            <person name="Gellesch M."/>
            <person name="Goldberg J."/>
            <person name="Griggs A."/>
            <person name="Gujja S."/>
            <person name="Heilman E."/>
            <person name="Heiman D."/>
            <person name="Hepburn T."/>
            <person name="Howarth C."/>
            <person name="Jen D."/>
            <person name="Larson L."/>
            <person name="Mehta T."/>
            <person name="Park D."/>
            <person name="Pearson M."/>
            <person name="Roberts A."/>
            <person name="Saif S."/>
            <person name="Shenoy N."/>
            <person name="Sisk P."/>
            <person name="Stolte C."/>
            <person name="Sykes S."/>
            <person name="Thomson T."/>
            <person name="Walk T."/>
            <person name="White J."/>
            <person name="Yandava C."/>
            <person name="Burger G."/>
            <person name="Gray M.W."/>
            <person name="Holland P.W.H."/>
            <person name="King N."/>
            <person name="Lang F.B.F."/>
            <person name="Roger A.J."/>
            <person name="Ruiz-Trillo I."/>
            <person name="Lander E."/>
            <person name="Nusbaum C."/>
        </authorList>
    </citation>
    <scope>NUCLEOTIDE SEQUENCE [LARGE SCALE GENOMIC DNA]</scope>
    <source>
        <strain evidence="3 4">ATCC 50062</strain>
    </source>
</reference>
<dbReference type="InterPro" id="IPR029071">
    <property type="entry name" value="Ubiquitin-like_domsf"/>
</dbReference>